<gene>
    <name evidence="1" type="ORF">CBLFYP62_00605</name>
</gene>
<name>A0A6N2Z1Z0_CLOBU</name>
<dbReference type="RefSeq" id="WP_003429903.1">
    <property type="nucleotide sequence ID" value="NZ_CACRTU010000008.1"/>
</dbReference>
<sequence length="319" mass="37849">MLQSGMKFNNYKILCEHMSWKIYKSGSNSYKAQMKQLDSLCKWHKEKRIFIIDEVYTKPLVKKDNRRKKSIYIDLLREVFLFNLRKNKINNFVSTKTIIKTIGVFKEEFYNICNREEYAEKASDVGVSSHDLRGFKVGASREVQRIVERALDSLKRQNIISYEQGRIVVTDEGICRFADHEELQIIKMIEREQLKSMKCKNMGSVKLKGLDEKFRKGLKKRFSHMGLEYINYTFYGYKILSYDNEEARLININEVEASVNELKNLFKIRLNKFAKSNYEREVRKAYQSMAFGEPILEFNPKTSNNYLSNFEKLIEWSIE</sequence>
<dbReference type="AlphaFoldDB" id="A0A6N2Z1Z0"/>
<accession>A0A6N2Z1Z0</accession>
<evidence type="ECO:0000313" key="1">
    <source>
        <dbReference type="EMBL" id="VYT73445.1"/>
    </source>
</evidence>
<dbReference type="EMBL" id="CACRTU010000008">
    <property type="protein sequence ID" value="VYT73445.1"/>
    <property type="molecule type" value="Genomic_DNA"/>
</dbReference>
<protein>
    <submittedName>
        <fullName evidence="1">Uncharacterized protein</fullName>
    </submittedName>
</protein>
<proteinExistence type="predicted"/>
<reference evidence="1" key="1">
    <citation type="submission" date="2019-11" db="EMBL/GenBank/DDBJ databases">
        <authorList>
            <person name="Feng L."/>
        </authorList>
    </citation>
    <scope>NUCLEOTIDE SEQUENCE</scope>
    <source>
        <strain evidence="1">CButyricumLFYP62</strain>
    </source>
</reference>
<organism evidence="1">
    <name type="scientific">Clostridium butyricum</name>
    <dbReference type="NCBI Taxonomy" id="1492"/>
    <lineage>
        <taxon>Bacteria</taxon>
        <taxon>Bacillati</taxon>
        <taxon>Bacillota</taxon>
        <taxon>Clostridia</taxon>
        <taxon>Eubacteriales</taxon>
        <taxon>Clostridiaceae</taxon>
        <taxon>Clostridium</taxon>
    </lineage>
</organism>